<name>A0ABN3FT01_9PSEU</name>
<evidence type="ECO:0000256" key="3">
    <source>
        <dbReference type="ARBA" id="ARBA00022692"/>
    </source>
</evidence>
<dbReference type="InterPro" id="IPR007267">
    <property type="entry name" value="GtrA_DPMS_TM"/>
</dbReference>
<comment type="caution">
    <text evidence="8">The sequence shown here is derived from an EMBL/GenBank/DDBJ whole genome shotgun (WGS) entry which is preliminary data.</text>
</comment>
<proteinExistence type="inferred from homology"/>
<evidence type="ECO:0000256" key="5">
    <source>
        <dbReference type="ARBA" id="ARBA00023136"/>
    </source>
</evidence>
<reference evidence="8 9" key="1">
    <citation type="journal article" date="2019" name="Int. J. Syst. Evol. Microbiol.">
        <title>The Global Catalogue of Microorganisms (GCM) 10K type strain sequencing project: providing services to taxonomists for standard genome sequencing and annotation.</title>
        <authorList>
            <consortium name="The Broad Institute Genomics Platform"/>
            <consortium name="The Broad Institute Genome Sequencing Center for Infectious Disease"/>
            <person name="Wu L."/>
            <person name="Ma J."/>
        </authorList>
    </citation>
    <scope>NUCLEOTIDE SEQUENCE [LARGE SCALE GENOMIC DNA]</scope>
    <source>
        <strain evidence="8 9">JCM 16221</strain>
    </source>
</reference>
<feature type="transmembrane region" description="Helical" evidence="6">
    <location>
        <begin position="52"/>
        <end position="68"/>
    </location>
</feature>
<evidence type="ECO:0000313" key="9">
    <source>
        <dbReference type="Proteomes" id="UP001501218"/>
    </source>
</evidence>
<dbReference type="RefSeq" id="WP_344127331.1">
    <property type="nucleotide sequence ID" value="NZ_BAAARA010000003.1"/>
</dbReference>
<keyword evidence="3 6" id="KW-0812">Transmembrane</keyword>
<keyword evidence="9" id="KW-1185">Reference proteome</keyword>
<comment type="similarity">
    <text evidence="2">Belongs to the GtrA family.</text>
</comment>
<feature type="transmembrane region" description="Helical" evidence="6">
    <location>
        <begin position="80"/>
        <end position="100"/>
    </location>
</feature>
<keyword evidence="4 6" id="KW-1133">Transmembrane helix</keyword>
<dbReference type="Pfam" id="PF04138">
    <property type="entry name" value="GtrA_DPMS_TM"/>
    <property type="match status" value="1"/>
</dbReference>
<sequence length="149" mass="16179">MTSSSAGAAAQRSNRLGFFSQALRFGIVGIGGAVVDYSSLRLLLVLGVWPDLARVFSFIIGSTTVYLVNRRWTFTSRRNAREVVSLSVVLAITFGLVVGVNAVARRALPESAWPITLAWAISQAVATTFNFLAQRSFVFRHAPGQSSER</sequence>
<evidence type="ECO:0000256" key="2">
    <source>
        <dbReference type="ARBA" id="ARBA00009399"/>
    </source>
</evidence>
<accession>A0ABN3FT01</accession>
<feature type="transmembrane region" description="Helical" evidence="6">
    <location>
        <begin position="112"/>
        <end position="133"/>
    </location>
</feature>
<evidence type="ECO:0000256" key="6">
    <source>
        <dbReference type="SAM" id="Phobius"/>
    </source>
</evidence>
<feature type="transmembrane region" description="Helical" evidence="6">
    <location>
        <begin position="22"/>
        <end position="40"/>
    </location>
</feature>
<protein>
    <submittedName>
        <fullName evidence="8">GtrA family protein</fullName>
    </submittedName>
</protein>
<evidence type="ECO:0000256" key="4">
    <source>
        <dbReference type="ARBA" id="ARBA00022989"/>
    </source>
</evidence>
<evidence type="ECO:0000259" key="7">
    <source>
        <dbReference type="Pfam" id="PF04138"/>
    </source>
</evidence>
<dbReference type="Proteomes" id="UP001501218">
    <property type="component" value="Unassembled WGS sequence"/>
</dbReference>
<feature type="domain" description="GtrA/DPMS transmembrane" evidence="7">
    <location>
        <begin position="24"/>
        <end position="139"/>
    </location>
</feature>
<comment type="subcellular location">
    <subcellularLocation>
        <location evidence="1">Membrane</location>
        <topology evidence="1">Multi-pass membrane protein</topology>
    </subcellularLocation>
</comment>
<evidence type="ECO:0000313" key="8">
    <source>
        <dbReference type="EMBL" id="GAA2336961.1"/>
    </source>
</evidence>
<dbReference type="EMBL" id="BAAARA010000003">
    <property type="protein sequence ID" value="GAA2336961.1"/>
    <property type="molecule type" value="Genomic_DNA"/>
</dbReference>
<dbReference type="PANTHER" id="PTHR38459:SF6">
    <property type="entry name" value="ARABINOGALACTAN BIOSYNTHESIS RECRUITING PROTEIN RV3789"/>
    <property type="match status" value="1"/>
</dbReference>
<dbReference type="InterPro" id="IPR051401">
    <property type="entry name" value="GtrA_CellWall_Glycosyl"/>
</dbReference>
<organism evidence="8 9">
    <name type="scientific">Saccharopolyspora halophila</name>
    <dbReference type="NCBI Taxonomy" id="405551"/>
    <lineage>
        <taxon>Bacteria</taxon>
        <taxon>Bacillati</taxon>
        <taxon>Actinomycetota</taxon>
        <taxon>Actinomycetes</taxon>
        <taxon>Pseudonocardiales</taxon>
        <taxon>Pseudonocardiaceae</taxon>
        <taxon>Saccharopolyspora</taxon>
    </lineage>
</organism>
<gene>
    <name evidence="8" type="ORF">GCM10009854_11290</name>
</gene>
<keyword evidence="5 6" id="KW-0472">Membrane</keyword>
<evidence type="ECO:0000256" key="1">
    <source>
        <dbReference type="ARBA" id="ARBA00004141"/>
    </source>
</evidence>
<dbReference type="PANTHER" id="PTHR38459">
    <property type="entry name" value="PROPHAGE BACTOPRENOL-LINKED GLUCOSE TRANSLOCASE HOMOLOG"/>
    <property type="match status" value="1"/>
</dbReference>